<evidence type="ECO:0000256" key="7">
    <source>
        <dbReference type="NCBIfam" id="TIGR02228"/>
    </source>
</evidence>
<dbReference type="EMBL" id="BOPH01000090">
    <property type="protein sequence ID" value="GIJ71755.1"/>
    <property type="molecule type" value="Genomic_DNA"/>
</dbReference>
<dbReference type="InterPro" id="IPR013320">
    <property type="entry name" value="ConA-like_dom_sf"/>
</dbReference>
<keyword evidence="4 8" id="KW-1133">Transmembrane helix</keyword>
<organism evidence="10 11">
    <name type="scientific">Virgisporangium ochraceum</name>
    <dbReference type="NCBI Taxonomy" id="65505"/>
    <lineage>
        <taxon>Bacteria</taxon>
        <taxon>Bacillati</taxon>
        <taxon>Actinomycetota</taxon>
        <taxon>Actinomycetes</taxon>
        <taxon>Micromonosporales</taxon>
        <taxon>Micromonosporaceae</taxon>
        <taxon>Virgisporangium</taxon>
    </lineage>
</organism>
<dbReference type="SMART" id="SM00560">
    <property type="entry name" value="LamGL"/>
    <property type="match status" value="1"/>
</dbReference>
<dbReference type="Pfam" id="PF13385">
    <property type="entry name" value="Laminin_G_3"/>
    <property type="match status" value="1"/>
</dbReference>
<feature type="transmembrane region" description="Helical" evidence="8">
    <location>
        <begin position="132"/>
        <end position="151"/>
    </location>
</feature>
<proteinExistence type="predicted"/>
<evidence type="ECO:0000256" key="1">
    <source>
        <dbReference type="ARBA" id="ARBA00004370"/>
    </source>
</evidence>
<dbReference type="NCBIfam" id="TIGR02228">
    <property type="entry name" value="sigpep_I_arch"/>
    <property type="match status" value="1"/>
</dbReference>
<comment type="subcellular location">
    <subcellularLocation>
        <location evidence="1">Membrane</location>
    </subcellularLocation>
</comment>
<dbReference type="InterPro" id="IPR001733">
    <property type="entry name" value="Peptidase_S26B"/>
</dbReference>
<gene>
    <name evidence="10" type="ORF">Voc01_066720</name>
</gene>
<dbReference type="InterPro" id="IPR006558">
    <property type="entry name" value="LamG-like"/>
</dbReference>
<evidence type="ECO:0000313" key="11">
    <source>
        <dbReference type="Proteomes" id="UP000635606"/>
    </source>
</evidence>
<evidence type="ECO:0000256" key="2">
    <source>
        <dbReference type="ARBA" id="ARBA00022692"/>
    </source>
</evidence>
<keyword evidence="3" id="KW-0732">Signal</keyword>
<evidence type="ECO:0000256" key="3">
    <source>
        <dbReference type="ARBA" id="ARBA00022729"/>
    </source>
</evidence>
<feature type="domain" description="LamG-like jellyroll fold" evidence="9">
    <location>
        <begin position="275"/>
        <end position="407"/>
    </location>
</feature>
<keyword evidence="5 8" id="KW-0472">Membrane</keyword>
<evidence type="ECO:0000259" key="9">
    <source>
        <dbReference type="SMART" id="SM00560"/>
    </source>
</evidence>
<keyword evidence="6" id="KW-1015">Disulfide bond</keyword>
<dbReference type="GO" id="GO:0016020">
    <property type="term" value="C:membrane"/>
    <property type="evidence" value="ECO:0007669"/>
    <property type="project" value="UniProtKB-SubCell"/>
</dbReference>
<dbReference type="EC" id="3.4.21.89" evidence="7"/>
<dbReference type="PANTHER" id="PTHR10806">
    <property type="entry name" value="SIGNAL PEPTIDASE COMPLEX CATALYTIC SUBUNIT SEC11"/>
    <property type="match status" value="1"/>
</dbReference>
<keyword evidence="11" id="KW-1185">Reference proteome</keyword>
<dbReference type="RefSeq" id="WP_203931626.1">
    <property type="nucleotide sequence ID" value="NZ_BOPH01000090.1"/>
</dbReference>
<dbReference type="SUPFAM" id="SSF49899">
    <property type="entry name" value="Concanavalin A-like lectins/glucanases"/>
    <property type="match status" value="1"/>
</dbReference>
<sequence length="417" mass="43472">MSPRAFGAAFGSFVAAVVVVLVGWTFAPLLWGWQPLVVTSDSMAPAARRGDIVLIDPTPTGTLRPGDVLTYRRPGSDPVTHRLVGGDATTGYLTKGDANHQTDPQPVRPDDVLGRARVLVPLLGWPGLTLRAVPVAVVFLGGLGWLAVVVVRHRRRAGVRAAVAALAAVTSLSGSVVAPTYAAFAGTTSTALTAATRSRFYPQAVLTAGPVSYWRLGESSGTTRADQMGVAPLTCTGAGAGYTGAVVKDTDTATRLPVAAARCQAPTGSALTMTTAFTVIAWERSLAWPQTTNGRIVAKYGGAVGTLNYMLAWDNTGKAIRALVDTNNGRYTAIRAMTNDANWHMVAMIWDTVNLRLYIDGISVDGLAAPGTPVSTSTAATLGYIASDSMVGDIDEVAIFARALAASEIADLYALAQ</sequence>
<reference evidence="10" key="1">
    <citation type="submission" date="2021-01" db="EMBL/GenBank/DDBJ databases">
        <title>Whole genome shotgun sequence of Virgisporangium ochraceum NBRC 16418.</title>
        <authorList>
            <person name="Komaki H."/>
            <person name="Tamura T."/>
        </authorList>
    </citation>
    <scope>NUCLEOTIDE SEQUENCE</scope>
    <source>
        <strain evidence="10">NBRC 16418</strain>
    </source>
</reference>
<evidence type="ECO:0000313" key="10">
    <source>
        <dbReference type="EMBL" id="GIJ71755.1"/>
    </source>
</evidence>
<dbReference type="Gene3D" id="2.60.120.200">
    <property type="match status" value="1"/>
</dbReference>
<dbReference type="GO" id="GO:0004252">
    <property type="term" value="F:serine-type endopeptidase activity"/>
    <property type="evidence" value="ECO:0007669"/>
    <property type="project" value="UniProtKB-UniRule"/>
</dbReference>
<dbReference type="AlphaFoldDB" id="A0A8J4EDN9"/>
<evidence type="ECO:0000256" key="5">
    <source>
        <dbReference type="ARBA" id="ARBA00023136"/>
    </source>
</evidence>
<name>A0A8J4EDN9_9ACTN</name>
<dbReference type="CDD" id="cd06530">
    <property type="entry name" value="S26_SPase_I"/>
    <property type="match status" value="1"/>
</dbReference>
<dbReference type="InterPro" id="IPR036286">
    <property type="entry name" value="LexA/Signal_pep-like_sf"/>
</dbReference>
<accession>A0A8J4EDN9</accession>
<feature type="transmembrane region" description="Helical" evidence="8">
    <location>
        <begin position="12"/>
        <end position="33"/>
    </location>
</feature>
<comment type="caution">
    <text evidence="10">The sequence shown here is derived from an EMBL/GenBank/DDBJ whole genome shotgun (WGS) entry which is preliminary data.</text>
</comment>
<dbReference type="GO" id="GO:0006465">
    <property type="term" value="P:signal peptide processing"/>
    <property type="evidence" value="ECO:0007669"/>
    <property type="project" value="UniProtKB-UniRule"/>
</dbReference>
<feature type="transmembrane region" description="Helical" evidence="8">
    <location>
        <begin position="163"/>
        <end position="184"/>
    </location>
</feature>
<dbReference type="PRINTS" id="PR00728">
    <property type="entry name" value="SIGNALPTASE"/>
</dbReference>
<dbReference type="Proteomes" id="UP000635606">
    <property type="component" value="Unassembled WGS sequence"/>
</dbReference>
<protein>
    <recommendedName>
        <fullName evidence="7">Signal peptidase I</fullName>
        <ecNumber evidence="7">3.4.21.89</ecNumber>
    </recommendedName>
</protein>
<dbReference type="GO" id="GO:0009003">
    <property type="term" value="F:signal peptidase activity"/>
    <property type="evidence" value="ECO:0007669"/>
    <property type="project" value="UniProtKB-EC"/>
</dbReference>
<evidence type="ECO:0000256" key="6">
    <source>
        <dbReference type="ARBA" id="ARBA00023157"/>
    </source>
</evidence>
<evidence type="ECO:0000256" key="4">
    <source>
        <dbReference type="ARBA" id="ARBA00022989"/>
    </source>
</evidence>
<dbReference type="InterPro" id="IPR019533">
    <property type="entry name" value="Peptidase_S26"/>
</dbReference>
<evidence type="ECO:0000256" key="8">
    <source>
        <dbReference type="SAM" id="Phobius"/>
    </source>
</evidence>
<dbReference type="PANTHER" id="PTHR10806:SF6">
    <property type="entry name" value="SIGNAL PEPTIDASE COMPLEX CATALYTIC SUBUNIT SEC11"/>
    <property type="match status" value="1"/>
</dbReference>
<dbReference type="SUPFAM" id="SSF51306">
    <property type="entry name" value="LexA/Signal peptidase"/>
    <property type="match status" value="1"/>
</dbReference>
<keyword evidence="2 8" id="KW-0812">Transmembrane</keyword>